<dbReference type="Pfam" id="PF03176">
    <property type="entry name" value="MMPL"/>
    <property type="match status" value="1"/>
</dbReference>
<evidence type="ECO:0000256" key="4">
    <source>
        <dbReference type="ARBA" id="ARBA00022989"/>
    </source>
</evidence>
<evidence type="ECO:0000256" key="5">
    <source>
        <dbReference type="ARBA" id="ARBA00023136"/>
    </source>
</evidence>
<dbReference type="Proteomes" id="UP001321825">
    <property type="component" value="Chromosome"/>
</dbReference>
<feature type="transmembrane region" description="Helical" evidence="6">
    <location>
        <begin position="614"/>
        <end position="633"/>
    </location>
</feature>
<feature type="transmembrane region" description="Helical" evidence="6">
    <location>
        <begin position="725"/>
        <end position="748"/>
    </location>
</feature>
<reference evidence="9" key="1">
    <citation type="journal article" date="2024" name="Int. J. Syst. Evol. Microbiol.">
        <title>Methylomarinovum tepidoasis sp. nov., a moderately thermophilic methanotroph of the family Methylothermaceae isolated from a deep-sea hydrothermal field.</title>
        <authorList>
            <person name="Hirayama H."/>
            <person name="Takaki Y."/>
            <person name="Abe M."/>
            <person name="Miyazaki M."/>
            <person name="Uematsu K."/>
            <person name="Matsui Y."/>
            <person name="Takai K."/>
        </authorList>
    </citation>
    <scope>NUCLEOTIDE SEQUENCE [LARGE SCALE GENOMIC DNA]</scope>
    <source>
        <strain evidence="9">IT-9</strain>
    </source>
</reference>
<feature type="transmembrane region" description="Helical" evidence="6">
    <location>
        <begin position="354"/>
        <end position="373"/>
    </location>
</feature>
<dbReference type="InterPro" id="IPR004869">
    <property type="entry name" value="MMPL_dom"/>
</dbReference>
<keyword evidence="3 6" id="KW-0812">Transmembrane</keyword>
<gene>
    <name evidence="8" type="ORF">MIT9_P0428</name>
</gene>
<sequence>MRRRLAAVGLLLVLAGALAAQLRLETRLTVFFLGTDGEAGMLGRLQQTRFARRYLLLIEPARGEQAVAPFARRLRRQLARVEGVARVWSLSEPPLAFLDLLREYADHAEVIYSLEPAREAPQLFDPATLPKRAENLRRALLSPYGDWVQAIARRDPLLLTLHALEDWRDRLQPRRHGNFEVLVIESEADAFALERQRALQQRLRQLFDTPEAGTYRLTLTGVPVFAVRTQERIQRDVARVTAASTLGVLAVFLGLFRTLRSLLAVAVVLAFAAEAGALATQLAFGYVHALTLALGGTLVGVCIDYPIHVLAHCGGREPRAVVRRLWPALALGGGTTLIGYLALGATGYPGFEQVAVFAGAGIVAALLATRYFLPDFIAAVRLRRPRLRPLTAWRGFACRHRRGLQLVAVLAVAAAGAAWPRLQWLDDLEKLAAVDPALRRQDRQLRARLGGIEPGRAVLVAAPDLETALQRAEAATLVLRRLRETGALAGFQPLYPWYVSQALQARNWHHYQNHVTPEFVAAWRRALAAAGLAVEPLSQLARSEPPWLKTFDPRLAELMVGQVQLSPGRAELAIWLGSHDPAAVRAALAGLEGVRYFSQHDHVNRLAQQYRRRALKTLAAGVAVIWALLAWRYRSPLAALQLLAPPLLGGTTILIGFAAAGFPLSFFHLLAALLAIAICVDYAIFYRERRGGDAAATYQAMGASMLTTVTAFAALGLASQPVLQALALAVTAGVVSGFLWCPVLVVPLSESKES</sequence>
<keyword evidence="2" id="KW-1003">Cell membrane</keyword>
<dbReference type="PANTHER" id="PTHR33406">
    <property type="entry name" value="MEMBRANE PROTEIN MJ1562-RELATED"/>
    <property type="match status" value="1"/>
</dbReference>
<evidence type="ECO:0000256" key="1">
    <source>
        <dbReference type="ARBA" id="ARBA00004651"/>
    </source>
</evidence>
<dbReference type="EMBL" id="AP024714">
    <property type="protein sequence ID" value="BCX80850.1"/>
    <property type="molecule type" value="Genomic_DNA"/>
</dbReference>
<proteinExistence type="predicted"/>
<evidence type="ECO:0000256" key="3">
    <source>
        <dbReference type="ARBA" id="ARBA00022692"/>
    </source>
</evidence>
<dbReference type="InterPro" id="IPR050545">
    <property type="entry name" value="Mycobact_MmpL"/>
</dbReference>
<evidence type="ECO:0000313" key="9">
    <source>
        <dbReference type="Proteomes" id="UP001321825"/>
    </source>
</evidence>
<dbReference type="RefSeq" id="WP_317705800.1">
    <property type="nucleotide sequence ID" value="NZ_AP024714.1"/>
</dbReference>
<evidence type="ECO:0000313" key="8">
    <source>
        <dbReference type="EMBL" id="BCX80850.1"/>
    </source>
</evidence>
<evidence type="ECO:0000256" key="6">
    <source>
        <dbReference type="SAM" id="Phobius"/>
    </source>
</evidence>
<keyword evidence="9" id="KW-1185">Reference proteome</keyword>
<dbReference type="PANTHER" id="PTHR33406:SF13">
    <property type="entry name" value="MEMBRANE PROTEIN YDFJ"/>
    <property type="match status" value="1"/>
</dbReference>
<organism evidence="8 9">
    <name type="scientific">Methylomarinovum caldicuralii</name>
    <dbReference type="NCBI Taxonomy" id="438856"/>
    <lineage>
        <taxon>Bacteria</taxon>
        <taxon>Pseudomonadati</taxon>
        <taxon>Pseudomonadota</taxon>
        <taxon>Gammaproteobacteria</taxon>
        <taxon>Methylococcales</taxon>
        <taxon>Methylothermaceae</taxon>
        <taxon>Methylomarinovum</taxon>
    </lineage>
</organism>
<feature type="domain" description="Membrane transport protein MMPL" evidence="7">
    <location>
        <begin position="607"/>
        <end position="740"/>
    </location>
</feature>
<keyword evidence="5 6" id="KW-0472">Membrane</keyword>
<dbReference type="KEGG" id="mcau:MIT9_P0428"/>
<name>A0AAU9C144_9GAMM</name>
<accession>A0AAU9C144</accession>
<feature type="transmembrane region" description="Helical" evidence="6">
    <location>
        <begin position="325"/>
        <end position="348"/>
    </location>
</feature>
<feature type="transmembrane region" description="Helical" evidence="6">
    <location>
        <begin position="653"/>
        <end position="686"/>
    </location>
</feature>
<dbReference type="GO" id="GO:0005886">
    <property type="term" value="C:plasma membrane"/>
    <property type="evidence" value="ECO:0007669"/>
    <property type="project" value="UniProtKB-SubCell"/>
</dbReference>
<evidence type="ECO:0000259" key="7">
    <source>
        <dbReference type="Pfam" id="PF03176"/>
    </source>
</evidence>
<feature type="transmembrane region" description="Helical" evidence="6">
    <location>
        <begin position="263"/>
        <end position="284"/>
    </location>
</feature>
<feature type="transmembrane region" description="Helical" evidence="6">
    <location>
        <begin position="237"/>
        <end position="256"/>
    </location>
</feature>
<dbReference type="Gene3D" id="1.20.1640.10">
    <property type="entry name" value="Multidrug efflux transporter AcrB transmembrane domain"/>
    <property type="match status" value="2"/>
</dbReference>
<evidence type="ECO:0000256" key="2">
    <source>
        <dbReference type="ARBA" id="ARBA00022475"/>
    </source>
</evidence>
<dbReference type="AlphaFoldDB" id="A0AAU9C144"/>
<keyword evidence="4 6" id="KW-1133">Transmembrane helix</keyword>
<protein>
    <recommendedName>
        <fullName evidence="7">Membrane transport protein MMPL domain-containing protein</fullName>
    </recommendedName>
</protein>
<comment type="subcellular location">
    <subcellularLocation>
        <location evidence="1">Cell membrane</location>
        <topology evidence="1">Multi-pass membrane protein</topology>
    </subcellularLocation>
</comment>
<feature type="transmembrane region" description="Helical" evidence="6">
    <location>
        <begin position="698"/>
        <end position="719"/>
    </location>
</feature>
<feature type="transmembrane region" description="Helical" evidence="6">
    <location>
        <begin position="290"/>
        <end position="313"/>
    </location>
</feature>
<dbReference type="SUPFAM" id="SSF82866">
    <property type="entry name" value="Multidrug efflux transporter AcrB transmembrane domain"/>
    <property type="match status" value="2"/>
</dbReference>